<dbReference type="VEuPathDB" id="FungiDB:PV08_12055"/>
<keyword evidence="4" id="KW-1185">Reference proteome</keyword>
<name>A0A0D1Z9Q8_9EURO</name>
<dbReference type="HOGENOM" id="CLU_443452_0_0_1"/>
<organism evidence="3 4">
    <name type="scientific">Exophiala spinifera</name>
    <dbReference type="NCBI Taxonomy" id="91928"/>
    <lineage>
        <taxon>Eukaryota</taxon>
        <taxon>Fungi</taxon>
        <taxon>Dikarya</taxon>
        <taxon>Ascomycota</taxon>
        <taxon>Pezizomycotina</taxon>
        <taxon>Eurotiomycetes</taxon>
        <taxon>Chaetothyriomycetidae</taxon>
        <taxon>Chaetothyriales</taxon>
        <taxon>Herpotrichiellaceae</taxon>
        <taxon>Exophiala</taxon>
    </lineage>
</organism>
<dbReference type="InterPro" id="IPR027417">
    <property type="entry name" value="P-loop_NTPase"/>
</dbReference>
<accession>A0A0D1Z9Q8</accession>
<dbReference type="PROSITE" id="PS50837">
    <property type="entry name" value="NACHT"/>
    <property type="match status" value="1"/>
</dbReference>
<dbReference type="Gene3D" id="3.40.50.300">
    <property type="entry name" value="P-loop containing nucleotide triphosphate hydrolases"/>
    <property type="match status" value="1"/>
</dbReference>
<dbReference type="GeneID" id="27339138"/>
<sequence length="616" mass="69085">MAEAVAIIGLVSSIASLFELSVGIVSRLHDFTSKTSEVPESFRSLTIRLPLLTETLQRIQTQANSHRLPDDVTKALTAVVRNTSEQLLAIQTRLSKILPSDSASRLERALKALKSLAREDEIQQALEKIEKNISVLVLYQTTGHVDTGDLILAQLSELTMISKSASRSFGKDELLSLARATGKTILEELSPQTQSIISNSNRGLLFRFSQLPIAAQEKFIARQEKELRQFVEQEEAKVLEFLTGFDTRDRLADQGRRRAEGSCDWILESPDYLNWVGGNCNRLWLLGGPGSGKTVVSAFITEALNNGLRREDVLAVYACSFTDSQTTSATNILYALAAQIAQSSLACMEKCKRFLERHLSEGKLKAEIQDLQDLIVEMSLSTDIQRIFIVIDGLDEVEWEQPDHLMVIVDIPQYARKVKMLITSRPCPRVAKALQGYSTLSMNDVTFNDALAAFIDGELKRSRLANIPQHDFDELKESLIRTSNGMFLHAQMAISLLSESYQNVRTFQQTKEALLQDLPKTLEEVYNLKMLTIQANNSAIDATAVESYLRILAANPEMDPLTELHQAAIQECPDVPYYTPEDLAERAQGLLKWDPESRRLRFIHLSAIDYMLLHTR</sequence>
<dbReference type="OrthoDB" id="3200163at2759"/>
<evidence type="ECO:0000259" key="2">
    <source>
        <dbReference type="PROSITE" id="PS50837"/>
    </source>
</evidence>
<dbReference type="Proteomes" id="UP000053328">
    <property type="component" value="Unassembled WGS sequence"/>
</dbReference>
<feature type="domain" description="NACHT" evidence="2">
    <location>
        <begin position="281"/>
        <end position="426"/>
    </location>
</feature>
<dbReference type="RefSeq" id="XP_016229928.1">
    <property type="nucleotide sequence ID" value="XM_016386362.1"/>
</dbReference>
<protein>
    <recommendedName>
        <fullName evidence="2">NACHT domain-containing protein</fullName>
    </recommendedName>
</protein>
<reference evidence="3 4" key="1">
    <citation type="submission" date="2015-01" db="EMBL/GenBank/DDBJ databases">
        <title>The Genome Sequence of Exophiala spinifera CBS89968.</title>
        <authorList>
            <consortium name="The Broad Institute Genomics Platform"/>
            <person name="Cuomo C."/>
            <person name="de Hoog S."/>
            <person name="Gorbushina A."/>
            <person name="Stielow B."/>
            <person name="Teixiera M."/>
            <person name="Abouelleil A."/>
            <person name="Chapman S.B."/>
            <person name="Priest M."/>
            <person name="Young S.K."/>
            <person name="Wortman J."/>
            <person name="Nusbaum C."/>
            <person name="Birren B."/>
        </authorList>
    </citation>
    <scope>NUCLEOTIDE SEQUENCE [LARGE SCALE GENOMIC DNA]</scope>
    <source>
        <strain evidence="3 4">CBS 89968</strain>
    </source>
</reference>
<evidence type="ECO:0000256" key="1">
    <source>
        <dbReference type="ARBA" id="ARBA00022737"/>
    </source>
</evidence>
<proteinExistence type="predicted"/>
<dbReference type="PANTHER" id="PTHR10039:SF16">
    <property type="entry name" value="GPI INOSITOL-DEACYLASE"/>
    <property type="match status" value="1"/>
</dbReference>
<dbReference type="AlphaFoldDB" id="A0A0D1Z9Q8"/>
<dbReference type="InterPro" id="IPR031352">
    <property type="entry name" value="SesA"/>
</dbReference>
<dbReference type="Pfam" id="PF17107">
    <property type="entry name" value="SesA"/>
    <property type="match status" value="1"/>
</dbReference>
<dbReference type="PANTHER" id="PTHR10039">
    <property type="entry name" value="AMELOGENIN"/>
    <property type="match status" value="1"/>
</dbReference>
<dbReference type="SUPFAM" id="SSF52540">
    <property type="entry name" value="P-loop containing nucleoside triphosphate hydrolases"/>
    <property type="match status" value="1"/>
</dbReference>
<dbReference type="EMBL" id="KN847504">
    <property type="protein sequence ID" value="KIW09712.1"/>
    <property type="molecule type" value="Genomic_DNA"/>
</dbReference>
<dbReference type="InterPro" id="IPR007111">
    <property type="entry name" value="NACHT_NTPase"/>
</dbReference>
<dbReference type="Pfam" id="PF24883">
    <property type="entry name" value="NPHP3_N"/>
    <property type="match status" value="1"/>
</dbReference>
<dbReference type="InterPro" id="IPR056884">
    <property type="entry name" value="NPHP3-like_N"/>
</dbReference>
<keyword evidence="1" id="KW-0677">Repeat</keyword>
<dbReference type="STRING" id="91928.A0A0D1Z9Q8"/>
<evidence type="ECO:0000313" key="4">
    <source>
        <dbReference type="Proteomes" id="UP000053328"/>
    </source>
</evidence>
<evidence type="ECO:0000313" key="3">
    <source>
        <dbReference type="EMBL" id="KIW09712.1"/>
    </source>
</evidence>
<gene>
    <name evidence="3" type="ORF">PV08_12055</name>
</gene>